<dbReference type="RefSeq" id="WP_349227897.1">
    <property type="nucleotide sequence ID" value="NZ_JBBNOP010000016.1"/>
</dbReference>
<reference evidence="2 3" key="1">
    <citation type="submission" date="2024-04" db="EMBL/GenBank/DDBJ databases">
        <title>Human intestinal bacterial collection.</title>
        <authorList>
            <person name="Pauvert C."/>
            <person name="Hitch T.C.A."/>
            <person name="Clavel T."/>
        </authorList>
    </citation>
    <scope>NUCLEOTIDE SEQUENCE [LARGE SCALE GENOMIC DNA]</scope>
    <source>
        <strain evidence="2 3">CLA-KB-H42</strain>
    </source>
</reference>
<dbReference type="Gene3D" id="3.10.310.70">
    <property type="match status" value="1"/>
</dbReference>
<dbReference type="InterPro" id="IPR013108">
    <property type="entry name" value="Amidohydro_3"/>
</dbReference>
<name>A0ABV1JHB4_9ACTN</name>
<dbReference type="SUPFAM" id="SSF51556">
    <property type="entry name" value="Metallo-dependent hydrolases"/>
    <property type="match status" value="1"/>
</dbReference>
<dbReference type="Gene3D" id="2.30.40.10">
    <property type="entry name" value="Urease, subunit C, domain 1"/>
    <property type="match status" value="1"/>
</dbReference>
<dbReference type="Pfam" id="PF07969">
    <property type="entry name" value="Amidohydro_3"/>
    <property type="match status" value="1"/>
</dbReference>
<organism evidence="2 3">
    <name type="scientific">Raoultibacter massiliensis</name>
    <dbReference type="NCBI Taxonomy" id="1852371"/>
    <lineage>
        <taxon>Bacteria</taxon>
        <taxon>Bacillati</taxon>
        <taxon>Actinomycetota</taxon>
        <taxon>Coriobacteriia</taxon>
        <taxon>Eggerthellales</taxon>
        <taxon>Eggerthellaceae</taxon>
        <taxon>Raoultibacter</taxon>
    </lineage>
</organism>
<dbReference type="EMBL" id="JBBNOP010000016">
    <property type="protein sequence ID" value="MEQ3364113.1"/>
    <property type="molecule type" value="Genomic_DNA"/>
</dbReference>
<dbReference type="InterPro" id="IPR032466">
    <property type="entry name" value="Metal_Hydrolase"/>
</dbReference>
<dbReference type="PANTHER" id="PTHR22642:SF2">
    <property type="entry name" value="PROTEIN LONG AFTER FAR-RED 3"/>
    <property type="match status" value="1"/>
</dbReference>
<keyword evidence="3" id="KW-1185">Reference proteome</keyword>
<protein>
    <submittedName>
        <fullName evidence="2">Amidohydrolase family protein</fullName>
    </submittedName>
</protein>
<sequence>MKTVFVNATFHTMESKTDAHRSMTVEDGVIVGFDESAEGPNVQTIDLAGAHVFPALIDSHLHMLEAIALASMGEQICNIVNSRVEPHDLAGVEREIRSYAAKSKPGSLLIFSNYVSAAMDEGRLPNRYELDEWADGAPVWIINIDGHSGACSSALLNALELGDVAPDGILSGPAHDANLGKFTDHLASSITPAALAHGIAHFCNQCAAYGIGTVCALEGTDDSERDRMAELTAFLAQRFPLDVRMFPQYMDEGKLKRVLPRMDAKRVGGCMKWELDGSVGSRTAAFSEPYADGSTGSLYFDDNELARTIEGFANRGFMVSAHAIGDAAIDQLVGIFERVPGRHRIDHCEFPSEDAVERVCKLKPFVTVQPGYAWIDKRYLHGYERYLSESQIASQIPLARLAEAGVPLCGSTDAPVQSVDPFLQMHGMREFYVEDQSLSAYEALKTYTVNGGEMLGEKKGVLREGYEASFFTCAENLLEIEPSDLEGMRAQSMWLHGKRYKPLPDGLGAFVRLLTTKPKKI</sequence>
<dbReference type="Gene3D" id="3.20.20.140">
    <property type="entry name" value="Metal-dependent hydrolases"/>
    <property type="match status" value="1"/>
</dbReference>
<comment type="caution">
    <text evidence="2">The sequence shown here is derived from an EMBL/GenBank/DDBJ whole genome shotgun (WGS) entry which is preliminary data.</text>
</comment>
<feature type="domain" description="Amidohydrolase 3" evidence="1">
    <location>
        <begin position="43"/>
        <end position="498"/>
    </location>
</feature>
<evidence type="ECO:0000313" key="2">
    <source>
        <dbReference type="EMBL" id="MEQ3364113.1"/>
    </source>
</evidence>
<dbReference type="InterPro" id="IPR011059">
    <property type="entry name" value="Metal-dep_hydrolase_composite"/>
</dbReference>
<accession>A0ABV1JHB4</accession>
<dbReference type="SUPFAM" id="SSF51338">
    <property type="entry name" value="Composite domain of metallo-dependent hydrolases"/>
    <property type="match status" value="1"/>
</dbReference>
<proteinExistence type="predicted"/>
<dbReference type="PANTHER" id="PTHR22642">
    <property type="entry name" value="IMIDAZOLONEPROPIONASE"/>
    <property type="match status" value="1"/>
</dbReference>
<dbReference type="Proteomes" id="UP001487305">
    <property type="component" value="Unassembled WGS sequence"/>
</dbReference>
<evidence type="ECO:0000259" key="1">
    <source>
        <dbReference type="Pfam" id="PF07969"/>
    </source>
</evidence>
<evidence type="ECO:0000313" key="3">
    <source>
        <dbReference type="Proteomes" id="UP001487305"/>
    </source>
</evidence>
<gene>
    <name evidence="2" type="ORF">AAA083_14105</name>
</gene>